<keyword evidence="1" id="KW-0812">Transmembrane</keyword>
<protein>
    <submittedName>
        <fullName evidence="4">DUF4179 domain-containing protein</fullName>
    </submittedName>
</protein>
<gene>
    <name evidence="4" type="ORF">QT711_02160</name>
</gene>
<dbReference type="Proteomes" id="UP001282284">
    <property type="component" value="Unassembled WGS sequence"/>
</dbReference>
<evidence type="ECO:0000313" key="5">
    <source>
        <dbReference type="Proteomes" id="UP001282284"/>
    </source>
</evidence>
<evidence type="ECO:0000259" key="2">
    <source>
        <dbReference type="Pfam" id="PF13786"/>
    </source>
</evidence>
<dbReference type="EMBL" id="JAUBDI010000001">
    <property type="protein sequence ID" value="MDW0111973.1"/>
    <property type="molecule type" value="Genomic_DNA"/>
</dbReference>
<feature type="domain" description="DUF5643" evidence="3">
    <location>
        <begin position="216"/>
        <end position="350"/>
    </location>
</feature>
<keyword evidence="1" id="KW-0472">Membrane</keyword>
<sequence length="354" mass="38344">MSDKIPMFKKEIDDIPVPVDKLDTIITKAVQKGIQKRKKPNKKKLMLSVGAAVATLALLIGSATVSPVMANIVSQIPVLNSIFSESGDLGLKQVSELGLTQVVGESKTVKGNTITIDEVFFDGTRLTVGYSLTSEKPLGEFYLNNGMNVTIDGKKFSFGGNSEETEITPTFRRGIYNIEPSDIVVPEEFKLGLSFEGEGGERWKFFIPVNKQSGAKFVTIDETQQVGGVGLNISALEISPVGLRITYNTVAKENEFLSGAYIKFKAVDSSGNELAISSEGGGHSNFINGNIYTIGNSLFEPIDENVTELTITPYLDLSSGGGVEFDEDGNEVPIDFELQKGEKIKFESFTVTLP</sequence>
<dbReference type="RefSeq" id="WP_317941840.1">
    <property type="nucleotide sequence ID" value="NZ_JAUBDI010000001.1"/>
</dbReference>
<dbReference type="Gene3D" id="2.60.40.1640">
    <property type="entry name" value="Conserved domain protein"/>
    <property type="match status" value="1"/>
</dbReference>
<proteinExistence type="predicted"/>
<evidence type="ECO:0000256" key="1">
    <source>
        <dbReference type="SAM" id="Phobius"/>
    </source>
</evidence>
<name>A0ABU4G4T5_9BACL</name>
<reference evidence="4 5" key="1">
    <citation type="submission" date="2023-06" db="EMBL/GenBank/DDBJ databases">
        <title>Sporosarcina sp. nov., isolated from Korean traditional fermented seafood 'Jeotgal'.</title>
        <authorList>
            <person name="Yang A.I."/>
            <person name="Shin N.-R."/>
        </authorList>
    </citation>
    <scope>NUCLEOTIDE SEQUENCE [LARGE SCALE GENOMIC DNA]</scope>
    <source>
        <strain evidence="4 5">KCTC13119</strain>
    </source>
</reference>
<organism evidence="4 5">
    <name type="scientific">Sporosarcina saromensis</name>
    <dbReference type="NCBI Taxonomy" id="359365"/>
    <lineage>
        <taxon>Bacteria</taxon>
        <taxon>Bacillati</taxon>
        <taxon>Bacillota</taxon>
        <taxon>Bacilli</taxon>
        <taxon>Bacillales</taxon>
        <taxon>Caryophanaceae</taxon>
        <taxon>Sporosarcina</taxon>
    </lineage>
</organism>
<dbReference type="Pfam" id="PF13786">
    <property type="entry name" value="DUF4179"/>
    <property type="match status" value="1"/>
</dbReference>
<accession>A0ABU4G4T5</accession>
<keyword evidence="1" id="KW-1133">Transmembrane helix</keyword>
<keyword evidence="5" id="KW-1185">Reference proteome</keyword>
<dbReference type="Gene3D" id="2.60.40.1630">
    <property type="entry name" value="bacillus anthracis domain"/>
    <property type="match status" value="1"/>
</dbReference>
<evidence type="ECO:0000259" key="3">
    <source>
        <dbReference type="Pfam" id="PF18705"/>
    </source>
</evidence>
<comment type="caution">
    <text evidence="4">The sequence shown here is derived from an EMBL/GenBank/DDBJ whole genome shotgun (WGS) entry which is preliminary data.</text>
</comment>
<evidence type="ECO:0000313" key="4">
    <source>
        <dbReference type="EMBL" id="MDW0111973.1"/>
    </source>
</evidence>
<feature type="transmembrane region" description="Helical" evidence="1">
    <location>
        <begin position="45"/>
        <end position="65"/>
    </location>
</feature>
<dbReference type="InterPro" id="IPR025436">
    <property type="entry name" value="DUF4179"/>
</dbReference>
<dbReference type="InterPro" id="IPR040680">
    <property type="entry name" value="DUF5643"/>
</dbReference>
<feature type="domain" description="DUF4179" evidence="2">
    <location>
        <begin position="41"/>
        <end position="133"/>
    </location>
</feature>
<dbReference type="Pfam" id="PF18705">
    <property type="entry name" value="DUF5643"/>
    <property type="match status" value="1"/>
</dbReference>